<dbReference type="EMBL" id="NAJN01000225">
    <property type="protein sequence ID" value="TKA76687.1"/>
    <property type="molecule type" value="Genomic_DNA"/>
</dbReference>
<name>A0A4U0XKC5_9PEZI</name>
<keyword evidence="1" id="KW-0812">Transmembrane</keyword>
<evidence type="ECO:0000256" key="1">
    <source>
        <dbReference type="SAM" id="Phobius"/>
    </source>
</evidence>
<organism evidence="2 3">
    <name type="scientific">Cryomyces minteri</name>
    <dbReference type="NCBI Taxonomy" id="331657"/>
    <lineage>
        <taxon>Eukaryota</taxon>
        <taxon>Fungi</taxon>
        <taxon>Dikarya</taxon>
        <taxon>Ascomycota</taxon>
        <taxon>Pezizomycotina</taxon>
        <taxon>Dothideomycetes</taxon>
        <taxon>Dothideomycetes incertae sedis</taxon>
        <taxon>Cryomyces</taxon>
    </lineage>
</organism>
<accession>A0A4U0XKC5</accession>
<protein>
    <submittedName>
        <fullName evidence="2">Uncharacterized protein</fullName>
    </submittedName>
</protein>
<feature type="transmembrane region" description="Helical" evidence="1">
    <location>
        <begin position="242"/>
        <end position="262"/>
    </location>
</feature>
<feature type="transmembrane region" description="Helical" evidence="1">
    <location>
        <begin position="15"/>
        <end position="35"/>
    </location>
</feature>
<feature type="transmembrane region" description="Helical" evidence="1">
    <location>
        <begin position="216"/>
        <end position="236"/>
    </location>
</feature>
<feature type="transmembrane region" description="Helical" evidence="1">
    <location>
        <begin position="170"/>
        <end position="195"/>
    </location>
</feature>
<dbReference type="AlphaFoldDB" id="A0A4U0XKC5"/>
<keyword evidence="3" id="KW-1185">Reference proteome</keyword>
<evidence type="ECO:0000313" key="3">
    <source>
        <dbReference type="Proteomes" id="UP000308768"/>
    </source>
</evidence>
<dbReference type="OrthoDB" id="3945378at2759"/>
<dbReference type="STRING" id="331657.A0A4U0XKC5"/>
<dbReference type="Proteomes" id="UP000308768">
    <property type="component" value="Unassembled WGS sequence"/>
</dbReference>
<evidence type="ECO:0000313" key="2">
    <source>
        <dbReference type="EMBL" id="TKA76687.1"/>
    </source>
</evidence>
<feature type="transmembrane region" description="Helical" evidence="1">
    <location>
        <begin position="47"/>
        <end position="66"/>
    </location>
</feature>
<keyword evidence="1" id="KW-0472">Membrane</keyword>
<reference evidence="2 3" key="1">
    <citation type="submission" date="2017-03" db="EMBL/GenBank/DDBJ databases">
        <title>Genomes of endolithic fungi from Antarctica.</title>
        <authorList>
            <person name="Coleine C."/>
            <person name="Masonjones S."/>
            <person name="Stajich J.E."/>
        </authorList>
    </citation>
    <scope>NUCLEOTIDE SEQUENCE [LARGE SCALE GENOMIC DNA]</scope>
    <source>
        <strain evidence="2 3">CCFEE 5187</strain>
    </source>
</reference>
<gene>
    <name evidence="2" type="ORF">B0A49_05584</name>
</gene>
<feature type="transmembrane region" description="Helical" evidence="1">
    <location>
        <begin position="114"/>
        <end position="137"/>
    </location>
</feature>
<keyword evidence="1" id="KW-1133">Transmembrane helix</keyword>
<comment type="caution">
    <text evidence="2">The sequence shown here is derived from an EMBL/GenBank/DDBJ whole genome shotgun (WGS) entry which is preliminary data.</text>
</comment>
<proteinExistence type="predicted"/>
<feature type="transmembrane region" description="Helical" evidence="1">
    <location>
        <begin position="72"/>
        <end position="93"/>
    </location>
</feature>
<sequence>MAVCTFDGNSDMYGLGIRIGFYLQWYSGILASILAPSELPGLRFAKALFIAATFLALLILTIQNPLDLQVAEVYIILLLTFGSYLFFVPLYLWRILICGRTHLDPTRFPVVFTGAFYSVLNFMLLVAVTAFQLWFWIARVPQLADQGCQSYGFIFTRVPLNAKAVVVVNLVLYSLLLLLCLFVLLRTLLVGVGGYEYEDEPWISEGQFQTLHRWEVLIAVVVASTIITATELTIYWNNITNVYSLSTAGQTVPFAIGIGALLRVVYVYAFKTGEVCDTCGTEEGNVCYECGANMPEGAQRIGKRVETLDKE</sequence>